<keyword evidence="2" id="KW-0378">Hydrolase</keyword>
<feature type="domain" description="Serine aminopeptidase S33" evidence="1">
    <location>
        <begin position="20"/>
        <end position="229"/>
    </location>
</feature>
<reference evidence="2 3" key="1">
    <citation type="journal article" date="2019" name="Int. J. Syst. Evol. Microbiol.">
        <title>The Global Catalogue of Microorganisms (GCM) 10K type strain sequencing project: providing services to taxonomists for standard genome sequencing and annotation.</title>
        <authorList>
            <consortium name="The Broad Institute Genomics Platform"/>
            <consortium name="The Broad Institute Genome Sequencing Center for Infectious Disease"/>
            <person name="Wu L."/>
            <person name="Ma J."/>
        </authorList>
    </citation>
    <scope>NUCLEOTIDE SEQUENCE [LARGE SCALE GENOMIC DNA]</scope>
    <source>
        <strain evidence="2 3">JCM 10671</strain>
    </source>
</reference>
<name>A0ABN1GSZ9_9ACTN</name>
<dbReference type="SUPFAM" id="SSF53474">
    <property type="entry name" value="alpha/beta-Hydrolases"/>
    <property type="match status" value="1"/>
</dbReference>
<dbReference type="InterPro" id="IPR012354">
    <property type="entry name" value="Esterase_lipase"/>
</dbReference>
<evidence type="ECO:0000313" key="3">
    <source>
        <dbReference type="Proteomes" id="UP001500957"/>
    </source>
</evidence>
<organism evidence="2 3">
    <name type="scientific">Sporichthya brevicatena</name>
    <dbReference type="NCBI Taxonomy" id="171442"/>
    <lineage>
        <taxon>Bacteria</taxon>
        <taxon>Bacillati</taxon>
        <taxon>Actinomycetota</taxon>
        <taxon>Actinomycetes</taxon>
        <taxon>Sporichthyales</taxon>
        <taxon>Sporichthyaceae</taxon>
        <taxon>Sporichthya</taxon>
    </lineage>
</organism>
<sequence>MPILPGAEPYHHAGGPVGALMCHGFTGSPQSMRPWAEHLAAAGLTVALPRLPGHGTRWQDANMTTWDDWYACIEREFLALRERCEAVFVCGLSMGGTLSLRLAEQHGRDLAGVVVVNPSVIGLDPRLKVLPVLQRVLPSLGGIGSDIKKPGVDELAYSRVPLRALYSLRRAWDVVRADLPKVTQPLLLLRSAEDHVVEPESSRLVLARVSSTDVTEIVLEDSYHVATLDNDADRIFGESLDFIRRIRPTVTSG</sequence>
<dbReference type="InterPro" id="IPR022742">
    <property type="entry name" value="Hydrolase_4"/>
</dbReference>
<comment type="caution">
    <text evidence="2">The sequence shown here is derived from an EMBL/GenBank/DDBJ whole genome shotgun (WGS) entry which is preliminary data.</text>
</comment>
<keyword evidence="3" id="KW-1185">Reference proteome</keyword>
<dbReference type="Proteomes" id="UP001500957">
    <property type="component" value="Unassembled WGS sequence"/>
</dbReference>
<dbReference type="RefSeq" id="WP_344604453.1">
    <property type="nucleotide sequence ID" value="NZ_BAAAHE010000015.1"/>
</dbReference>
<dbReference type="PANTHER" id="PTHR11614">
    <property type="entry name" value="PHOSPHOLIPASE-RELATED"/>
    <property type="match status" value="1"/>
</dbReference>
<dbReference type="InterPro" id="IPR051044">
    <property type="entry name" value="MAG_DAG_Lipase"/>
</dbReference>
<protein>
    <submittedName>
        <fullName evidence="2">Alpha/beta fold hydrolase</fullName>
    </submittedName>
</protein>
<dbReference type="Gene3D" id="3.40.50.1820">
    <property type="entry name" value="alpha/beta hydrolase"/>
    <property type="match status" value="1"/>
</dbReference>
<evidence type="ECO:0000259" key="1">
    <source>
        <dbReference type="Pfam" id="PF12146"/>
    </source>
</evidence>
<gene>
    <name evidence="2" type="ORF">GCM10009547_21330</name>
</gene>
<accession>A0ABN1GSZ9</accession>
<dbReference type="EMBL" id="BAAAHE010000015">
    <property type="protein sequence ID" value="GAA0618677.1"/>
    <property type="molecule type" value="Genomic_DNA"/>
</dbReference>
<proteinExistence type="predicted"/>
<evidence type="ECO:0000313" key="2">
    <source>
        <dbReference type="EMBL" id="GAA0618677.1"/>
    </source>
</evidence>
<dbReference type="InterPro" id="IPR029058">
    <property type="entry name" value="AB_hydrolase_fold"/>
</dbReference>
<dbReference type="Pfam" id="PF12146">
    <property type="entry name" value="Hydrolase_4"/>
    <property type="match status" value="1"/>
</dbReference>
<dbReference type="GO" id="GO:0016787">
    <property type="term" value="F:hydrolase activity"/>
    <property type="evidence" value="ECO:0007669"/>
    <property type="project" value="UniProtKB-KW"/>
</dbReference>
<dbReference type="PIRSF" id="PIRSF017388">
    <property type="entry name" value="Esterase_lipase"/>
    <property type="match status" value="1"/>
</dbReference>